<reference evidence="1 2" key="1">
    <citation type="journal article" date="2019" name="Sci. Rep.">
        <title>Orb-weaving spider Araneus ventricosus genome elucidates the spidroin gene catalogue.</title>
        <authorList>
            <person name="Kono N."/>
            <person name="Nakamura H."/>
            <person name="Ohtoshi R."/>
            <person name="Moran D.A.P."/>
            <person name="Shinohara A."/>
            <person name="Yoshida Y."/>
            <person name="Fujiwara M."/>
            <person name="Mori M."/>
            <person name="Tomita M."/>
            <person name="Arakawa K."/>
        </authorList>
    </citation>
    <scope>NUCLEOTIDE SEQUENCE [LARGE SCALE GENOMIC DNA]</scope>
</reference>
<name>A0A4Y2PSD8_ARAVE</name>
<accession>A0A4Y2PSD8</accession>
<dbReference type="AlphaFoldDB" id="A0A4Y2PSD8"/>
<evidence type="ECO:0000313" key="2">
    <source>
        <dbReference type="Proteomes" id="UP000499080"/>
    </source>
</evidence>
<keyword evidence="2" id="KW-1185">Reference proteome</keyword>
<sequence>MTDFTSDIPWGIKNVHKLFVLKNLQFLDVHLRGGASNLGTIHKYGSNNGFVEQKLVSGKLLQGVAEKNILQDIRQSLDTTFKRKHLTRKDLQNIKRDFGIMLPSKGSVLQNDETRVCALGP</sequence>
<protein>
    <submittedName>
        <fullName evidence="1">Uncharacterized protein</fullName>
    </submittedName>
</protein>
<dbReference type="Proteomes" id="UP000499080">
    <property type="component" value="Unassembled WGS sequence"/>
</dbReference>
<comment type="caution">
    <text evidence="1">The sequence shown here is derived from an EMBL/GenBank/DDBJ whole genome shotgun (WGS) entry which is preliminary data.</text>
</comment>
<organism evidence="1 2">
    <name type="scientific">Araneus ventricosus</name>
    <name type="common">Orbweaver spider</name>
    <name type="synonym">Epeira ventricosa</name>
    <dbReference type="NCBI Taxonomy" id="182803"/>
    <lineage>
        <taxon>Eukaryota</taxon>
        <taxon>Metazoa</taxon>
        <taxon>Ecdysozoa</taxon>
        <taxon>Arthropoda</taxon>
        <taxon>Chelicerata</taxon>
        <taxon>Arachnida</taxon>
        <taxon>Araneae</taxon>
        <taxon>Araneomorphae</taxon>
        <taxon>Entelegynae</taxon>
        <taxon>Araneoidea</taxon>
        <taxon>Araneidae</taxon>
        <taxon>Araneus</taxon>
    </lineage>
</organism>
<dbReference type="EMBL" id="BGPR01012149">
    <property type="protein sequence ID" value="GBN54795.1"/>
    <property type="molecule type" value="Genomic_DNA"/>
</dbReference>
<evidence type="ECO:0000313" key="1">
    <source>
        <dbReference type="EMBL" id="GBN54795.1"/>
    </source>
</evidence>
<proteinExistence type="predicted"/>
<gene>
    <name evidence="1" type="ORF">AVEN_227410_1</name>
</gene>